<gene>
    <name evidence="1" type="ORF">S03H2_71533</name>
</gene>
<accession>X1KNK7</accession>
<sequence>MDGKFGSFHTLEIPFVFGMLDHPTWNILLETSEEAKKLSEKIMDSWIAFA</sequence>
<reference evidence="1" key="1">
    <citation type="journal article" date="2014" name="Front. Microbiol.">
        <title>High frequency of phylogenetically diverse reductive dehalogenase-homologous genes in deep subseafloor sedimentary metagenomes.</title>
        <authorList>
            <person name="Kawai M."/>
            <person name="Futagami T."/>
            <person name="Toyoda A."/>
            <person name="Takaki Y."/>
            <person name="Nishi S."/>
            <person name="Hori S."/>
            <person name="Arai W."/>
            <person name="Tsubouchi T."/>
            <person name="Morono Y."/>
            <person name="Uchiyama I."/>
            <person name="Ito T."/>
            <person name="Fujiyama A."/>
            <person name="Inagaki F."/>
            <person name="Takami H."/>
        </authorList>
    </citation>
    <scope>NUCLEOTIDE SEQUENCE</scope>
    <source>
        <strain evidence="1">Expedition CK06-06</strain>
    </source>
</reference>
<evidence type="ECO:0000313" key="1">
    <source>
        <dbReference type="EMBL" id="GAH91729.1"/>
    </source>
</evidence>
<name>X1KNK7_9ZZZZ</name>
<protein>
    <recommendedName>
        <fullName evidence="2">Carboxylesterase type B domain-containing protein</fullName>
    </recommendedName>
</protein>
<comment type="caution">
    <text evidence="1">The sequence shown here is derived from an EMBL/GenBank/DDBJ whole genome shotgun (WGS) entry which is preliminary data.</text>
</comment>
<dbReference type="InterPro" id="IPR029058">
    <property type="entry name" value="AB_hydrolase_fold"/>
</dbReference>
<proteinExistence type="predicted"/>
<dbReference type="AlphaFoldDB" id="X1KNK7"/>
<dbReference type="EMBL" id="BARU01047925">
    <property type="protein sequence ID" value="GAH91729.1"/>
    <property type="molecule type" value="Genomic_DNA"/>
</dbReference>
<dbReference type="SUPFAM" id="SSF53474">
    <property type="entry name" value="alpha/beta-Hydrolases"/>
    <property type="match status" value="1"/>
</dbReference>
<dbReference type="Gene3D" id="3.40.50.1820">
    <property type="entry name" value="alpha/beta hydrolase"/>
    <property type="match status" value="1"/>
</dbReference>
<organism evidence="1">
    <name type="scientific">marine sediment metagenome</name>
    <dbReference type="NCBI Taxonomy" id="412755"/>
    <lineage>
        <taxon>unclassified sequences</taxon>
        <taxon>metagenomes</taxon>
        <taxon>ecological metagenomes</taxon>
    </lineage>
</organism>
<evidence type="ECO:0008006" key="2">
    <source>
        <dbReference type="Google" id="ProtNLM"/>
    </source>
</evidence>
<feature type="non-terminal residue" evidence="1">
    <location>
        <position position="50"/>
    </location>
</feature>